<dbReference type="EMBL" id="JBDODL010000498">
    <property type="protein sequence ID" value="MES1920062.1"/>
    <property type="molecule type" value="Genomic_DNA"/>
</dbReference>
<evidence type="ECO:0000313" key="4">
    <source>
        <dbReference type="EMBL" id="MES1920062.1"/>
    </source>
</evidence>
<evidence type="ECO:0000259" key="3">
    <source>
        <dbReference type="Pfam" id="PF06047"/>
    </source>
</evidence>
<sequence>MDPALLEKRRLIRLKSAPILPKGLTIWTPSEEIDVDLSSTEDSDAKQIERTNNTKKYAKKRKIAETKIHKNAKNPSEIFSEKLTEKQQVPAKIAKNDDLAAGPKTVESTTEAKLSKRPIGPALPPVSDAKVKGYGSGLYQGEGEAIANFVQKGMRIPRRGEVGLTSKQIEDFESLGYVMSGSRHKRMNAIRIRKENQVYSAEEKKALSVINFEEKTQKEKKVMADMRRFLKSRISAAADAEKKEK</sequence>
<dbReference type="InterPro" id="IPR009269">
    <property type="entry name" value="NKAP_C"/>
</dbReference>
<feature type="domain" description="NF-kappa-B-activating protein C-terminal" evidence="3">
    <location>
        <begin position="133"/>
        <end position="231"/>
    </location>
</feature>
<gene>
    <name evidence="4" type="ORF">MHBO_001785</name>
</gene>
<evidence type="ECO:0000256" key="2">
    <source>
        <dbReference type="SAM" id="MobiDB-lite"/>
    </source>
</evidence>
<organism evidence="4 5">
    <name type="scientific">Bonamia ostreae</name>
    <dbReference type="NCBI Taxonomy" id="126728"/>
    <lineage>
        <taxon>Eukaryota</taxon>
        <taxon>Sar</taxon>
        <taxon>Rhizaria</taxon>
        <taxon>Endomyxa</taxon>
        <taxon>Ascetosporea</taxon>
        <taxon>Haplosporida</taxon>
        <taxon>Bonamia</taxon>
    </lineage>
</organism>
<comment type="caution">
    <text evidence="4">The sequence shown here is derived from an EMBL/GenBank/DDBJ whole genome shotgun (WGS) entry which is preliminary data.</text>
</comment>
<protein>
    <recommendedName>
        <fullName evidence="3">NF-kappa-B-activating protein C-terminal domain-containing protein</fullName>
    </recommendedName>
</protein>
<dbReference type="Pfam" id="PF06047">
    <property type="entry name" value="Nkap_C"/>
    <property type="match status" value="1"/>
</dbReference>
<dbReference type="Proteomes" id="UP001439008">
    <property type="component" value="Unassembled WGS sequence"/>
</dbReference>
<accession>A0ABV2AL91</accession>
<keyword evidence="5" id="KW-1185">Reference proteome</keyword>
<dbReference type="PANTHER" id="PTHR13087">
    <property type="entry name" value="NF-KAPPA B ACTIVATING PROTEIN"/>
    <property type="match status" value="1"/>
</dbReference>
<dbReference type="InterPro" id="IPR040466">
    <property type="entry name" value="NKAP"/>
</dbReference>
<proteinExistence type="inferred from homology"/>
<dbReference type="PANTHER" id="PTHR13087:SF0">
    <property type="entry name" value="NFKB ACTIVATING PROTEIN LIKE"/>
    <property type="match status" value="1"/>
</dbReference>
<reference evidence="4 5" key="1">
    <citation type="journal article" date="2024" name="BMC Biol.">
        <title>Comparative genomics of Ascetosporea gives new insight into the evolutionary basis for animal parasitism in Rhizaria.</title>
        <authorList>
            <person name="Hiltunen Thoren M."/>
            <person name="Onut-Brannstrom I."/>
            <person name="Alfjorden A."/>
            <person name="Peckova H."/>
            <person name="Swords F."/>
            <person name="Hooper C."/>
            <person name="Holzer A.S."/>
            <person name="Bass D."/>
            <person name="Burki F."/>
        </authorList>
    </citation>
    <scope>NUCLEOTIDE SEQUENCE [LARGE SCALE GENOMIC DNA]</scope>
    <source>
        <strain evidence="4">20-A016</strain>
    </source>
</reference>
<evidence type="ECO:0000313" key="5">
    <source>
        <dbReference type="Proteomes" id="UP001439008"/>
    </source>
</evidence>
<comment type="similarity">
    <text evidence="1">Belongs to the NKAP family.</text>
</comment>
<evidence type="ECO:0000256" key="1">
    <source>
        <dbReference type="ARBA" id="ARBA00009313"/>
    </source>
</evidence>
<feature type="region of interest" description="Disordered" evidence="2">
    <location>
        <begin position="38"/>
        <end position="78"/>
    </location>
</feature>
<name>A0ABV2AL91_9EUKA</name>